<organism evidence="1 2">
    <name type="scientific">Massilia violaceinigra</name>
    <dbReference type="NCBI Taxonomy" id="2045208"/>
    <lineage>
        <taxon>Bacteria</taxon>
        <taxon>Pseudomonadati</taxon>
        <taxon>Pseudomonadota</taxon>
        <taxon>Betaproteobacteria</taxon>
        <taxon>Burkholderiales</taxon>
        <taxon>Oxalobacteraceae</taxon>
        <taxon>Telluria group</taxon>
        <taxon>Massilia</taxon>
    </lineage>
</organism>
<proteinExistence type="predicted"/>
<dbReference type="RefSeq" id="WP_099881795.1">
    <property type="nucleotide sequence ID" value="NZ_CP024608.1"/>
</dbReference>
<name>A0A2D2DUF4_9BURK</name>
<dbReference type="KEGG" id="mass:CR152_31880"/>
<gene>
    <name evidence="1" type="ORF">CR152_31880</name>
</gene>
<dbReference type="EMBL" id="CP024608">
    <property type="protein sequence ID" value="ATQ78607.1"/>
    <property type="molecule type" value="Genomic_DNA"/>
</dbReference>
<dbReference type="OrthoDB" id="8690345at2"/>
<dbReference type="Proteomes" id="UP000229897">
    <property type="component" value="Chromosome"/>
</dbReference>
<sequence>MVELNSVEEALDFLKSDASLPTDVSDVKFGGELTQFRVLIEGKKYHSTVPAALARGLWDFQEELYRAVAFALYGEDNIRRLTDEQKAYFELVFHVAEGSSDLIASLEGFFDKLADGFQNMDSSHKMKTLIAVVLTVAVVWGATNIVETWAETKQHEVTTAAEVKGKEIAVAQTTAEEAAKTAQFQLIGQIAKDNAVVGRFAKATEEGTRSIIKGAADADNIKIGRTNFNRSEINEVNQRAAKERATAGLSRGDYQVIRAEARVGGITRFWLQDERGQEFSATVFEDEFEAKGVNRLWESFRGRKKISLEVNATTIRGQIKAASIVRVFEQDVTINSTRPTDVVSTN</sequence>
<accession>A0A2D2DUF4</accession>
<dbReference type="AlphaFoldDB" id="A0A2D2DUF4"/>
<evidence type="ECO:0000313" key="2">
    <source>
        <dbReference type="Proteomes" id="UP000229897"/>
    </source>
</evidence>
<protein>
    <submittedName>
        <fullName evidence="1">Uncharacterized protein</fullName>
    </submittedName>
</protein>
<evidence type="ECO:0000313" key="1">
    <source>
        <dbReference type="EMBL" id="ATQ78607.1"/>
    </source>
</evidence>
<reference evidence="1" key="1">
    <citation type="submission" date="2017-10" db="EMBL/GenBank/DDBJ databases">
        <title>Massilia psychrophilum sp. nov., a novel purple-pigmented bacterium isolated from Tianshan glacier, Xinjiang Municipality, China.</title>
        <authorList>
            <person name="Wang H."/>
        </authorList>
    </citation>
    <scope>NUCLEOTIDE SEQUENCE [LARGE SCALE GENOMIC DNA]</scope>
    <source>
        <strain evidence="1">B2</strain>
    </source>
</reference>
<keyword evidence="2" id="KW-1185">Reference proteome</keyword>